<dbReference type="Pfam" id="PF20434">
    <property type="entry name" value="BD-FAE"/>
    <property type="match status" value="1"/>
</dbReference>
<dbReference type="Gene3D" id="3.40.50.1820">
    <property type="entry name" value="alpha/beta hydrolase"/>
    <property type="match status" value="1"/>
</dbReference>
<feature type="compositionally biased region" description="Polar residues" evidence="2">
    <location>
        <begin position="1"/>
        <end position="18"/>
    </location>
</feature>
<evidence type="ECO:0000259" key="3">
    <source>
        <dbReference type="Pfam" id="PF20434"/>
    </source>
</evidence>
<dbReference type="KEGG" id="fla:SY85_07830"/>
<evidence type="ECO:0000313" key="5">
    <source>
        <dbReference type="Proteomes" id="UP000077177"/>
    </source>
</evidence>
<dbReference type="InterPro" id="IPR050300">
    <property type="entry name" value="GDXG_lipolytic_enzyme"/>
</dbReference>
<protein>
    <recommendedName>
        <fullName evidence="3">BD-FAE-like domain-containing protein</fullName>
    </recommendedName>
</protein>
<dbReference type="InterPro" id="IPR029058">
    <property type="entry name" value="AB_hydrolase_fold"/>
</dbReference>
<proteinExistence type="predicted"/>
<accession>A0A172U2L2</accession>
<reference evidence="5" key="1">
    <citation type="submission" date="2015-01" db="EMBL/GenBank/DDBJ databases">
        <title>Flavisolibacter sp./LCS9/ whole genome sequencing.</title>
        <authorList>
            <person name="Kim M.K."/>
            <person name="Srinivasan S."/>
            <person name="Lee J.-J."/>
        </authorList>
    </citation>
    <scope>NUCLEOTIDE SEQUENCE [LARGE SCALE GENOMIC DNA]</scope>
    <source>
        <strain evidence="5">LCS9</strain>
    </source>
</reference>
<evidence type="ECO:0000256" key="2">
    <source>
        <dbReference type="SAM" id="MobiDB-lite"/>
    </source>
</evidence>
<name>A0A172U2L2_9BACT</name>
<feature type="domain" description="BD-FAE-like" evidence="3">
    <location>
        <begin position="40"/>
        <end position="236"/>
    </location>
</feature>
<dbReference type="SUPFAM" id="SSF53474">
    <property type="entry name" value="alpha/beta-Hydrolases"/>
    <property type="match status" value="1"/>
</dbReference>
<dbReference type="GO" id="GO:0016787">
    <property type="term" value="F:hydrolase activity"/>
    <property type="evidence" value="ECO:0007669"/>
    <property type="project" value="UniProtKB-KW"/>
</dbReference>
<evidence type="ECO:0000256" key="1">
    <source>
        <dbReference type="ARBA" id="ARBA00022801"/>
    </source>
</evidence>
<feature type="region of interest" description="Disordered" evidence="2">
    <location>
        <begin position="1"/>
        <end position="20"/>
    </location>
</feature>
<dbReference type="PANTHER" id="PTHR48081">
    <property type="entry name" value="AB HYDROLASE SUPERFAMILY PROTEIN C4A8.06C"/>
    <property type="match status" value="1"/>
</dbReference>
<dbReference type="Proteomes" id="UP000077177">
    <property type="component" value="Chromosome"/>
</dbReference>
<dbReference type="STRING" id="1492898.SY85_07830"/>
<dbReference type="InterPro" id="IPR049492">
    <property type="entry name" value="BD-FAE-like_dom"/>
</dbReference>
<organism evidence="4 5">
    <name type="scientific">Flavisolibacter tropicus</name>
    <dbReference type="NCBI Taxonomy" id="1492898"/>
    <lineage>
        <taxon>Bacteria</taxon>
        <taxon>Pseudomonadati</taxon>
        <taxon>Bacteroidota</taxon>
        <taxon>Chitinophagia</taxon>
        <taxon>Chitinophagales</taxon>
        <taxon>Chitinophagaceae</taxon>
        <taxon>Flavisolibacter</taxon>
    </lineage>
</organism>
<evidence type="ECO:0000313" key="4">
    <source>
        <dbReference type="EMBL" id="ANE53374.1"/>
    </source>
</evidence>
<dbReference type="EMBL" id="CP011390">
    <property type="protein sequence ID" value="ANE53374.1"/>
    <property type="molecule type" value="Genomic_DNA"/>
</dbReference>
<reference evidence="4 5" key="2">
    <citation type="journal article" date="2016" name="Int. J. Syst. Evol. Microbiol.">
        <title>Flavisolibacter tropicus sp. nov., isolated from tropical soil.</title>
        <authorList>
            <person name="Lee J.J."/>
            <person name="Kang M.S."/>
            <person name="Kim G.S."/>
            <person name="Lee C.S."/>
            <person name="Lim S."/>
            <person name="Lee J."/>
            <person name="Roh S.H."/>
            <person name="Kang H."/>
            <person name="Ha J.M."/>
            <person name="Bae S."/>
            <person name="Jung H.Y."/>
            <person name="Kim M.K."/>
        </authorList>
    </citation>
    <scope>NUCLEOTIDE SEQUENCE [LARGE SCALE GENOMIC DNA]</scope>
    <source>
        <strain evidence="4 5">LCS9</strain>
    </source>
</reference>
<keyword evidence="5" id="KW-1185">Reference proteome</keyword>
<keyword evidence="1" id="KW-0378">Hydrolase</keyword>
<sequence length="276" mass="29972">MTIFSSCDRSAGNSSTDSFAPATAESKINVAYGNDSAQRLDIYLPAGRTSATKVLVLIHGGGWAGGDKNEFASVIPTLQKQLPGYAIVNVNYRLANQFGNHFPTQENDIKEALRFVLGNTKDYRISKDIIILGTSAGAHLALLQAYKNTDVVKPKAVISFFGPTDMAEMYNRQTNSYYQFAIGLLVGGTPAKVPEAYAKVSPINFVTPQSVPTLLFHGGRDGMVPASQSKNLKAKLDKLSVPSELVIYPREGHGWWGATRDDSFKKIVAFLKKHVG</sequence>
<dbReference type="PANTHER" id="PTHR48081:SF13">
    <property type="entry name" value="ALPHA_BETA HYDROLASE"/>
    <property type="match status" value="1"/>
</dbReference>
<dbReference type="AlphaFoldDB" id="A0A172U2L2"/>
<gene>
    <name evidence="4" type="ORF">SY85_07830</name>
</gene>